<reference evidence="1 2" key="1">
    <citation type="submission" date="2018-11" db="EMBL/GenBank/DDBJ databases">
        <title>Genomes From Bacteria Associated with the Canine Oral Cavity: a Test Case for Automated Genome-Based Taxonomic Assignment.</title>
        <authorList>
            <person name="Coil D.A."/>
            <person name="Jospin G."/>
            <person name="Darling A.E."/>
            <person name="Wallis C."/>
            <person name="Davis I.J."/>
            <person name="Harris S."/>
            <person name="Eisen J.A."/>
            <person name="Holcombe L.J."/>
            <person name="O'Flynn C."/>
        </authorList>
    </citation>
    <scope>NUCLEOTIDE SEQUENCE [LARGE SCALE GENOMIC DNA]</scope>
    <source>
        <strain evidence="1 2">COT-280</strain>
    </source>
</reference>
<dbReference type="Pfam" id="PF05594">
    <property type="entry name" value="Fil_haemagg"/>
    <property type="match status" value="1"/>
</dbReference>
<name>A0A3P1ZW06_9NEIS</name>
<evidence type="ECO:0000313" key="1">
    <source>
        <dbReference type="EMBL" id="RRD87342.1"/>
    </source>
</evidence>
<keyword evidence="2" id="KW-1185">Reference proteome</keyword>
<comment type="caution">
    <text evidence="1">The sequence shown here is derived from an EMBL/GenBank/DDBJ whole genome shotgun (WGS) entry which is preliminary data.</text>
</comment>
<organism evidence="1 2">
    <name type="scientific">Conchiformibius steedae</name>
    <dbReference type="NCBI Taxonomy" id="153493"/>
    <lineage>
        <taxon>Bacteria</taxon>
        <taxon>Pseudomonadati</taxon>
        <taxon>Pseudomonadota</taxon>
        <taxon>Betaproteobacteria</taxon>
        <taxon>Neisseriales</taxon>
        <taxon>Neisseriaceae</taxon>
        <taxon>Conchiformibius</taxon>
    </lineage>
</organism>
<dbReference type="AlphaFoldDB" id="A0A3P1ZW06"/>
<evidence type="ECO:0000313" key="2">
    <source>
        <dbReference type="Proteomes" id="UP000269923"/>
    </source>
</evidence>
<dbReference type="Proteomes" id="UP000269923">
    <property type="component" value="Unassembled WGS sequence"/>
</dbReference>
<proteinExistence type="predicted"/>
<feature type="non-terminal residue" evidence="1">
    <location>
        <position position="1"/>
    </location>
</feature>
<accession>A0A3P1ZW06</accession>
<dbReference type="NCBIfam" id="TIGR01731">
    <property type="entry name" value="fil_hemag_20aa"/>
    <property type="match status" value="6"/>
</dbReference>
<protein>
    <recommendedName>
        <fullName evidence="3">Adhesin</fullName>
    </recommendedName>
</protein>
<dbReference type="EMBL" id="RQYC01000083">
    <property type="protein sequence ID" value="RRD87342.1"/>
    <property type="molecule type" value="Genomic_DNA"/>
</dbReference>
<dbReference type="InterPro" id="IPR010069">
    <property type="entry name" value="CdiA_FHA1_rpt"/>
</dbReference>
<evidence type="ECO:0008006" key="3">
    <source>
        <dbReference type="Google" id="ProtNLM"/>
    </source>
</evidence>
<feature type="non-terminal residue" evidence="1">
    <location>
        <position position="192"/>
    </location>
</feature>
<dbReference type="InterPro" id="IPR008619">
    <property type="entry name" value="Filamentous_hemagglutn_rpt"/>
</dbReference>
<sequence>SLTVSGETLSNQDGKILAQSTDIRTRTVQNDRGQITAGKALNVRSEQVSNRAGKLQSAGNADLNVSQRLDNQGGEITANQALNIHDQGAKTLHLDNTDGSVLGGDVSVQSQSLNNRGKLAAARDLSIDVKDDLHVERDLEAGNALNISTEGSLNNTRNLTAEAAVQVRAKQNVSNRGLINSNGLTRVEAGQE</sequence>
<gene>
    <name evidence="1" type="ORF">EII21_11625</name>
</gene>